<evidence type="ECO:0000256" key="1">
    <source>
        <dbReference type="SAM" id="MobiDB-lite"/>
    </source>
</evidence>
<evidence type="ECO:0000313" key="4">
    <source>
        <dbReference type="Proteomes" id="UP000176101"/>
    </source>
</evidence>
<gene>
    <name evidence="3" type="ORF">AN216_14780</name>
</gene>
<dbReference type="EMBL" id="LJGU01000127">
    <property type="protein sequence ID" value="OEV02730.1"/>
    <property type="molecule type" value="Genomic_DNA"/>
</dbReference>
<keyword evidence="2" id="KW-1133">Transmembrane helix</keyword>
<keyword evidence="2" id="KW-0472">Membrane</keyword>
<feature type="compositionally biased region" description="Basic and acidic residues" evidence="1">
    <location>
        <begin position="37"/>
        <end position="49"/>
    </location>
</feature>
<dbReference type="Proteomes" id="UP000176101">
    <property type="component" value="Unassembled WGS sequence"/>
</dbReference>
<keyword evidence="2" id="KW-0812">Transmembrane</keyword>
<name>A0A1E7KFN0_9ACTN</name>
<comment type="caution">
    <text evidence="3">The sequence shown here is derived from an EMBL/GenBank/DDBJ whole genome shotgun (WGS) entry which is preliminary data.</text>
</comment>
<dbReference type="STRING" id="1075402.AN216_14780"/>
<feature type="region of interest" description="Disordered" evidence="1">
    <location>
        <begin position="1"/>
        <end position="20"/>
    </location>
</feature>
<sequence>MAGREEPDEGTPGGDDEYRSVVFDESFVEAARLQEYSAKERLDDEEHAAVRSRPTPPGRRPFRASKQAIVLMLLIVLAFGTAVFMGIRNPFPGIESTPSGPMRSTTLPLQPRGEVPGSTPADLFKHSPAAQFRAGAEGITLPTVHQTGGFARSEVLNALTIVKDYLVSSSMDPSVLTGGAVRPVRNLVDAEQRGQFDQSVEHPRADGKHASTGWMVRFDPAKVALAAKQVRVNGTLAVEESRSGVLEITADHVFVYAVRPAGSGDGEAAAERASLFTVHRDMRFELDREDLREHQVRVAQATTRAGPMACSADAAETLNPLLAGQRAPDGGPAGENPYDRGRATCGVLADSAQPSPADE</sequence>
<feature type="transmembrane region" description="Helical" evidence="2">
    <location>
        <begin position="68"/>
        <end position="87"/>
    </location>
</feature>
<dbReference type="AlphaFoldDB" id="A0A1E7KFN0"/>
<feature type="region of interest" description="Disordered" evidence="1">
    <location>
        <begin position="36"/>
        <end position="61"/>
    </location>
</feature>
<evidence type="ECO:0000256" key="2">
    <source>
        <dbReference type="SAM" id="Phobius"/>
    </source>
</evidence>
<organism evidence="3 4">
    <name type="scientific">Streptomyces oceani</name>
    <dbReference type="NCBI Taxonomy" id="1075402"/>
    <lineage>
        <taxon>Bacteria</taxon>
        <taxon>Bacillati</taxon>
        <taxon>Actinomycetota</taxon>
        <taxon>Actinomycetes</taxon>
        <taxon>Kitasatosporales</taxon>
        <taxon>Streptomycetaceae</taxon>
        <taxon>Streptomyces</taxon>
    </lineage>
</organism>
<dbReference type="OrthoDB" id="3848547at2"/>
<feature type="region of interest" description="Disordered" evidence="1">
    <location>
        <begin position="322"/>
        <end position="359"/>
    </location>
</feature>
<dbReference type="RefSeq" id="WP_070197115.1">
    <property type="nucleotide sequence ID" value="NZ_LJGU01000127.1"/>
</dbReference>
<reference evidence="3 4" key="1">
    <citation type="journal article" date="2016" name="Front. Microbiol.">
        <title>Comparative Genomics Analysis of Streptomyces Species Reveals Their Adaptation to the Marine Environment and Their Diversity at the Genomic Level.</title>
        <authorList>
            <person name="Tian X."/>
            <person name="Zhang Z."/>
            <person name="Yang T."/>
            <person name="Chen M."/>
            <person name="Li J."/>
            <person name="Chen F."/>
            <person name="Yang J."/>
            <person name="Li W."/>
            <person name="Zhang B."/>
            <person name="Zhang Z."/>
            <person name="Wu J."/>
            <person name="Zhang C."/>
            <person name="Long L."/>
            <person name="Xiao J."/>
        </authorList>
    </citation>
    <scope>NUCLEOTIDE SEQUENCE [LARGE SCALE GENOMIC DNA]</scope>
    <source>
        <strain evidence="3 4">SCSIO 02100</strain>
    </source>
</reference>
<protein>
    <submittedName>
        <fullName evidence="3">Uncharacterized protein</fullName>
    </submittedName>
</protein>
<keyword evidence="4" id="KW-1185">Reference proteome</keyword>
<dbReference type="PATRIC" id="fig|1075402.3.peg.1863"/>
<accession>A0A1E7KFN0</accession>
<proteinExistence type="predicted"/>
<evidence type="ECO:0000313" key="3">
    <source>
        <dbReference type="EMBL" id="OEV02730.1"/>
    </source>
</evidence>